<dbReference type="EMBL" id="NRDI02000017">
    <property type="protein sequence ID" value="KAI1510240.1"/>
    <property type="molecule type" value="Genomic_DNA"/>
</dbReference>
<dbReference type="Proteomes" id="UP000245464">
    <property type="component" value="Chromosome 6"/>
</dbReference>
<sequence length="70" mass="7631">MPLVHDAARLRSASSAYFNVAANQPPQPHMPTQCAQASLRTNIDVDDLDGRDALPLGAYAKSEECLIYIM</sequence>
<evidence type="ECO:0000313" key="2">
    <source>
        <dbReference type="EMBL" id="KAI1510240.1"/>
    </source>
</evidence>
<reference evidence="4" key="4">
    <citation type="journal article" date="2022" name="Microb. Genom.">
        <title>A global pangenome for the wheat fungal pathogen Pyrenophora tritici-repentis and prediction of effector protein structural homology.</title>
        <authorList>
            <person name="Moolhuijzen P.M."/>
            <person name="See P.T."/>
            <person name="Shi G."/>
            <person name="Powell H.R."/>
            <person name="Cockram J."/>
            <person name="Jorgensen L.N."/>
            <person name="Benslimane H."/>
            <person name="Strelkov S.E."/>
            <person name="Turner J."/>
            <person name="Liu Z."/>
            <person name="Moffat C.S."/>
        </authorList>
    </citation>
    <scope>NUCLEOTIDE SEQUENCE [LARGE SCALE GENOMIC DNA]</scope>
</reference>
<reference evidence="2" key="2">
    <citation type="submission" date="2021-05" db="EMBL/GenBank/DDBJ databases">
        <authorList>
            <person name="Moolhuijzen P.M."/>
            <person name="Moffat C.S."/>
        </authorList>
    </citation>
    <scope>NUCLEOTIDE SEQUENCE</scope>
    <source>
        <strain evidence="2">86-124</strain>
    </source>
</reference>
<name>A0A2W1E9P2_9PLEO</name>
<evidence type="ECO:0000313" key="3">
    <source>
        <dbReference type="Proteomes" id="UP000245464"/>
    </source>
</evidence>
<dbReference type="Proteomes" id="UP000249757">
    <property type="component" value="Unassembled WGS sequence"/>
</dbReference>
<dbReference type="EMBL" id="NQIK02000006">
    <property type="protein sequence ID" value="KAF7569650.1"/>
    <property type="molecule type" value="Genomic_DNA"/>
</dbReference>
<protein>
    <submittedName>
        <fullName evidence="1">Uncharacterized protein</fullName>
    </submittedName>
</protein>
<keyword evidence="4" id="KW-1185">Reference proteome</keyword>
<reference evidence="2" key="3">
    <citation type="journal article" date="2022" name="bioRxiv">
        <title>A global pangenome for the wheat fungal pathogen Pyrenophora tritici-repentis and prediction of effector protein structural homology.</title>
        <authorList>
            <person name="Moolhuijzen P."/>
            <person name="See P.T."/>
            <person name="Shi G."/>
            <person name="Powell H.R."/>
            <person name="Cockram J."/>
            <person name="Jorgensen L.N."/>
            <person name="Benslimane H."/>
            <person name="Strelkov S.E."/>
            <person name="Turner J."/>
            <person name="Liu Z."/>
            <person name="Moffat C.S."/>
        </authorList>
    </citation>
    <scope>NUCLEOTIDE SEQUENCE</scope>
    <source>
        <strain evidence="2">86-124</strain>
    </source>
</reference>
<organism evidence="1 3">
    <name type="scientific">Pyrenophora tritici-repentis</name>
    <dbReference type="NCBI Taxonomy" id="45151"/>
    <lineage>
        <taxon>Eukaryota</taxon>
        <taxon>Fungi</taxon>
        <taxon>Dikarya</taxon>
        <taxon>Ascomycota</taxon>
        <taxon>Pezizomycotina</taxon>
        <taxon>Dothideomycetes</taxon>
        <taxon>Pleosporomycetidae</taxon>
        <taxon>Pleosporales</taxon>
        <taxon>Pleosporineae</taxon>
        <taxon>Pleosporaceae</taxon>
        <taxon>Pyrenophora</taxon>
    </lineage>
</organism>
<reference evidence="1 3" key="1">
    <citation type="journal article" date="2018" name="BMC Genomics">
        <title>Comparative genomics of the wheat fungal pathogen Pyrenophora tritici-repentis reveals chromosomal variations and genome plasticity.</title>
        <authorList>
            <person name="Moolhuijzen P."/>
            <person name="See P.T."/>
            <person name="Hane J.K."/>
            <person name="Shi G."/>
            <person name="Liu Z."/>
            <person name="Oliver R.P."/>
            <person name="Moffat C.S."/>
        </authorList>
    </citation>
    <scope>NUCLEOTIDE SEQUENCE [LARGE SCALE GENOMIC DNA]</scope>
    <source>
        <strain evidence="1">M4</strain>
    </source>
</reference>
<evidence type="ECO:0000313" key="1">
    <source>
        <dbReference type="EMBL" id="KAF7569650.1"/>
    </source>
</evidence>
<proteinExistence type="predicted"/>
<dbReference type="AlphaFoldDB" id="A0A2W1E9P2"/>
<evidence type="ECO:0000313" key="4">
    <source>
        <dbReference type="Proteomes" id="UP000249757"/>
    </source>
</evidence>
<accession>A0A2W1E9P2</accession>
<gene>
    <name evidence="2" type="ORF">Ptr86124_010686</name>
    <name evidence="1" type="ORF">PtrM4_120650</name>
</gene>
<comment type="caution">
    <text evidence="1">The sequence shown here is derived from an EMBL/GenBank/DDBJ whole genome shotgun (WGS) entry which is preliminary data.</text>
</comment>